<organism evidence="8 9">
    <name type="scientific">Alteromonas mediterranea (strain DSM 17117 / CIP 110805 / LMG 28347 / Deep ecotype)</name>
    <dbReference type="NCBI Taxonomy" id="1774373"/>
    <lineage>
        <taxon>Bacteria</taxon>
        <taxon>Pseudomonadati</taxon>
        <taxon>Pseudomonadota</taxon>
        <taxon>Gammaproteobacteria</taxon>
        <taxon>Alteromonadales</taxon>
        <taxon>Alteromonadaceae</taxon>
        <taxon>Alteromonas/Salinimonas group</taxon>
        <taxon>Alteromonas</taxon>
    </lineage>
</organism>
<evidence type="ECO:0000256" key="1">
    <source>
        <dbReference type="ARBA" id="ARBA00004141"/>
    </source>
</evidence>
<evidence type="ECO:0000256" key="6">
    <source>
        <dbReference type="ARBA" id="ARBA00023136"/>
    </source>
</evidence>
<accession>F2G533</accession>
<feature type="domain" description="Glycosyltransferase 2-like" evidence="7">
    <location>
        <begin position="16"/>
        <end position="178"/>
    </location>
</feature>
<dbReference type="Proteomes" id="UP000001870">
    <property type="component" value="Chromosome"/>
</dbReference>
<keyword evidence="5" id="KW-1133">Transmembrane helix</keyword>
<proteinExistence type="predicted"/>
<dbReference type="HOGENOM" id="CLU_033536_11_1_6"/>
<keyword evidence="4" id="KW-0812">Transmembrane</keyword>
<dbReference type="KEGG" id="amc:MADE_1011485"/>
<evidence type="ECO:0000313" key="9">
    <source>
        <dbReference type="Proteomes" id="UP000001870"/>
    </source>
</evidence>
<name>F2G533_ALTMD</name>
<sequence length="195" mass="22390">MEELGRRDHNAGTEISIVAPMYNEEAVIGIFVQEIRRVFSIANVSYEIVCVNDGSTDNTYEVLKRYALEDERIKVVNLSRNFGKEIALTAGLDHCNGRAIVPIDCDLQDPPELILDMISKWREGFDVVLAKRIDRSSDSLMKRWTSSMFYKLIDSISDIHIPVNVGDFRLLDRKVLEALKKYGERSRFMKGLFLR</sequence>
<dbReference type="GO" id="GO:0016757">
    <property type="term" value="F:glycosyltransferase activity"/>
    <property type="evidence" value="ECO:0007669"/>
    <property type="project" value="UniProtKB-KW"/>
</dbReference>
<dbReference type="SUPFAM" id="SSF53448">
    <property type="entry name" value="Nucleotide-diphospho-sugar transferases"/>
    <property type="match status" value="1"/>
</dbReference>
<dbReference type="Pfam" id="PF00535">
    <property type="entry name" value="Glycos_transf_2"/>
    <property type="match status" value="1"/>
</dbReference>
<keyword evidence="9" id="KW-1185">Reference proteome</keyword>
<dbReference type="InterPro" id="IPR001173">
    <property type="entry name" value="Glyco_trans_2-like"/>
</dbReference>
<dbReference type="InterPro" id="IPR029044">
    <property type="entry name" value="Nucleotide-diphossugar_trans"/>
</dbReference>
<keyword evidence="3" id="KW-0808">Transferase</keyword>
<evidence type="ECO:0000313" key="8">
    <source>
        <dbReference type="EMBL" id="AEA98433.1"/>
    </source>
</evidence>
<dbReference type="RefSeq" id="WP_012518753.1">
    <property type="nucleotide sequence ID" value="NC_011138.3"/>
</dbReference>
<evidence type="ECO:0000256" key="5">
    <source>
        <dbReference type="ARBA" id="ARBA00022989"/>
    </source>
</evidence>
<reference evidence="8 9" key="1">
    <citation type="journal article" date="2008" name="ISME J.">
        <title>Comparative genomics of two ecotypes of the marine planktonic copiotroph Alteromonas macleodii suggests alternative lifestyles associated with different kinds of particulate organic matter.</title>
        <authorList>
            <person name="Ivars-Martinez E."/>
            <person name="Martin-Cuadrado A.B."/>
            <person name="D'Auria G."/>
            <person name="Mira A."/>
            <person name="Ferriera S."/>
            <person name="Johnson J."/>
            <person name="Friedman R."/>
            <person name="Rodriguez-Valera F."/>
        </authorList>
    </citation>
    <scope>NUCLEOTIDE SEQUENCE [LARGE SCALE GENOMIC DNA]</scope>
    <source>
        <strain evidence="9">DSM 17117 / CIP 110805 / LMG 28347 / Deep ecotype</strain>
    </source>
</reference>
<dbReference type="EMBL" id="CP001103">
    <property type="protein sequence ID" value="AEA98433.1"/>
    <property type="molecule type" value="Genomic_DNA"/>
</dbReference>
<evidence type="ECO:0000256" key="4">
    <source>
        <dbReference type="ARBA" id="ARBA00022692"/>
    </source>
</evidence>
<dbReference type="Gene3D" id="3.90.550.10">
    <property type="entry name" value="Spore Coat Polysaccharide Biosynthesis Protein SpsA, Chain A"/>
    <property type="match status" value="1"/>
</dbReference>
<gene>
    <name evidence="8" type="ordered locus">MADE_1011485</name>
</gene>
<evidence type="ECO:0000256" key="2">
    <source>
        <dbReference type="ARBA" id="ARBA00022676"/>
    </source>
</evidence>
<evidence type="ECO:0000256" key="3">
    <source>
        <dbReference type="ARBA" id="ARBA00022679"/>
    </source>
</evidence>
<protein>
    <recommendedName>
        <fullName evidence="7">Glycosyltransferase 2-like domain-containing protein</fullName>
    </recommendedName>
</protein>
<evidence type="ECO:0000259" key="7">
    <source>
        <dbReference type="Pfam" id="PF00535"/>
    </source>
</evidence>
<keyword evidence="2" id="KW-0328">Glycosyltransferase</keyword>
<dbReference type="GO" id="GO:0005886">
    <property type="term" value="C:plasma membrane"/>
    <property type="evidence" value="ECO:0007669"/>
    <property type="project" value="TreeGrafter"/>
</dbReference>
<dbReference type="CDD" id="cd04187">
    <property type="entry name" value="DPM1_like_bac"/>
    <property type="match status" value="1"/>
</dbReference>
<reference evidence="8 9" key="2">
    <citation type="journal article" date="2015" name="Antonie Van Leeuwenhoek">
        <title>Ecophysiological diversity of a novel member of the genus Alteromonas, and description of Alteromonas mediterranea sp. nov.</title>
        <authorList>
            <person name="Ivanova E.P."/>
            <person name="Lopez-Perez M."/>
            <person name="Zabalos M."/>
            <person name="Nguyen S.H."/>
            <person name="Webb H.K."/>
            <person name="Ryan J."/>
            <person name="Lagutin K."/>
            <person name="Vyssotski M."/>
            <person name="Crawford R.J."/>
            <person name="Rodriguez-Valera F."/>
        </authorList>
    </citation>
    <scope>NUCLEOTIDE SEQUENCE [LARGE SCALE GENOMIC DNA]</scope>
    <source>
        <strain evidence="9">DSM 17117 / CIP 110805 / LMG 28347 / Deep ecotype</strain>
    </source>
</reference>
<keyword evidence="6" id="KW-0472">Membrane</keyword>
<dbReference type="PANTHER" id="PTHR48090">
    <property type="entry name" value="UNDECAPRENYL-PHOSPHATE 4-DEOXY-4-FORMAMIDO-L-ARABINOSE TRANSFERASE-RELATED"/>
    <property type="match status" value="1"/>
</dbReference>
<dbReference type="PANTHER" id="PTHR48090:SF1">
    <property type="entry name" value="PROPHAGE BACTOPRENOL GLUCOSYL TRANSFERASE HOMOLOG"/>
    <property type="match status" value="1"/>
</dbReference>
<dbReference type="InterPro" id="IPR050256">
    <property type="entry name" value="Glycosyltransferase_2"/>
</dbReference>
<comment type="subcellular location">
    <subcellularLocation>
        <location evidence="1">Membrane</location>
        <topology evidence="1">Multi-pass membrane protein</topology>
    </subcellularLocation>
</comment>
<dbReference type="AlphaFoldDB" id="F2G533"/>